<keyword evidence="5 8" id="KW-1133">Transmembrane helix</keyword>
<dbReference type="Gene3D" id="1.10.3430.10">
    <property type="entry name" value="Ammonium transporter AmtB like domains"/>
    <property type="match status" value="1"/>
</dbReference>
<keyword evidence="6 8" id="KW-0472">Membrane</keyword>
<evidence type="ECO:0000256" key="2">
    <source>
        <dbReference type="ARBA" id="ARBA00005887"/>
    </source>
</evidence>
<keyword evidence="3" id="KW-0813">Transport</keyword>
<feature type="transmembrane region" description="Helical" evidence="8">
    <location>
        <begin position="149"/>
        <end position="168"/>
    </location>
</feature>
<dbReference type="SUPFAM" id="SSF111352">
    <property type="entry name" value="Ammonium transporter"/>
    <property type="match status" value="1"/>
</dbReference>
<dbReference type="GO" id="GO:0008519">
    <property type="term" value="F:ammonium channel activity"/>
    <property type="evidence" value="ECO:0007669"/>
    <property type="project" value="InterPro"/>
</dbReference>
<evidence type="ECO:0000256" key="8">
    <source>
        <dbReference type="SAM" id="Phobius"/>
    </source>
</evidence>
<dbReference type="InterPro" id="IPR024041">
    <property type="entry name" value="NH4_transpt_AmtB-like_dom"/>
</dbReference>
<evidence type="ECO:0000256" key="1">
    <source>
        <dbReference type="ARBA" id="ARBA00004141"/>
    </source>
</evidence>
<name>A0A974P4B3_9CAUL</name>
<evidence type="ECO:0000256" key="4">
    <source>
        <dbReference type="ARBA" id="ARBA00022692"/>
    </source>
</evidence>
<dbReference type="AlphaFoldDB" id="A0A974P4B3"/>
<evidence type="ECO:0000256" key="7">
    <source>
        <dbReference type="ARBA" id="ARBA00023177"/>
    </source>
</evidence>
<evidence type="ECO:0000256" key="5">
    <source>
        <dbReference type="ARBA" id="ARBA00022989"/>
    </source>
</evidence>
<dbReference type="PANTHER" id="PTHR43029:SF10">
    <property type="entry name" value="AMMONIUM TRANSPORTER MEP2"/>
    <property type="match status" value="1"/>
</dbReference>
<dbReference type="InterPro" id="IPR029020">
    <property type="entry name" value="Ammonium/urea_transptr"/>
</dbReference>
<gene>
    <name evidence="10" type="ORF">JKL49_02260</name>
</gene>
<proteinExistence type="inferred from homology"/>
<keyword evidence="4 8" id="KW-0812">Transmembrane</keyword>
<accession>A0A974P4B3</accession>
<dbReference type="Pfam" id="PF00909">
    <property type="entry name" value="Ammonium_transp"/>
    <property type="match status" value="1"/>
</dbReference>
<feature type="transmembrane region" description="Helical" evidence="8">
    <location>
        <begin position="87"/>
        <end position="108"/>
    </location>
</feature>
<evidence type="ECO:0000313" key="10">
    <source>
        <dbReference type="EMBL" id="QQZ50468.1"/>
    </source>
</evidence>
<keyword evidence="7" id="KW-0924">Ammonia transport</keyword>
<sequence length="218" mass="23006">MLSATALVLFMTLPGLALFYAGLVRSKNVLSVMTHCVAIACLASVLWLLVGYSLSFSGSNPLIGDLAKFGLVSVGRDAQIGVLPESVFFAFQMTFAIITPALIVGAFVERIKFSAVLMFSGLWLIVVYAPVCHWVWGGGWLARLHVMDYAGGLVVHATAGVSALLVAWRLGPRDGFPRDLSPPHNPGMTMMGAGMLWVGWYGFNAGSALAADGNAGAA</sequence>
<feature type="domain" description="Ammonium transporter AmtB-like" evidence="9">
    <location>
        <begin position="1"/>
        <end position="216"/>
    </location>
</feature>
<evidence type="ECO:0000256" key="3">
    <source>
        <dbReference type="ARBA" id="ARBA00022448"/>
    </source>
</evidence>
<protein>
    <submittedName>
        <fullName evidence="10">Ammonium transporter</fullName>
    </submittedName>
</protein>
<feature type="transmembrane region" description="Helical" evidence="8">
    <location>
        <begin position="36"/>
        <end position="54"/>
    </location>
</feature>
<dbReference type="GO" id="GO:0005886">
    <property type="term" value="C:plasma membrane"/>
    <property type="evidence" value="ECO:0007669"/>
    <property type="project" value="TreeGrafter"/>
</dbReference>
<feature type="transmembrane region" description="Helical" evidence="8">
    <location>
        <begin position="115"/>
        <end position="137"/>
    </location>
</feature>
<comment type="similarity">
    <text evidence="2">Belongs to the ammonia transporter channel (TC 1.A.11.2) family.</text>
</comment>
<comment type="subcellular location">
    <subcellularLocation>
        <location evidence="1">Membrane</location>
        <topology evidence="1">Multi-pass membrane protein</topology>
    </subcellularLocation>
</comment>
<reference evidence="10" key="1">
    <citation type="submission" date="2021-01" db="EMBL/GenBank/DDBJ databases">
        <title>Genome sequence of Phenylobacterium sp. 20VBR1 isolated from a valley glaceir, Ny-Alesund, Svalbard.</title>
        <authorList>
            <person name="Thomas F.A."/>
            <person name="Krishnan K.P."/>
            <person name="Sinha R.K."/>
        </authorList>
    </citation>
    <scope>NUCLEOTIDE SEQUENCE</scope>
    <source>
        <strain evidence="10">20VBR1</strain>
    </source>
</reference>
<dbReference type="EMBL" id="CP068570">
    <property type="protein sequence ID" value="QQZ50468.1"/>
    <property type="molecule type" value="Genomic_DNA"/>
</dbReference>
<evidence type="ECO:0000259" key="9">
    <source>
        <dbReference type="Pfam" id="PF00909"/>
    </source>
</evidence>
<dbReference type="PANTHER" id="PTHR43029">
    <property type="entry name" value="AMMONIUM TRANSPORTER MEP2"/>
    <property type="match status" value="1"/>
</dbReference>
<feature type="transmembrane region" description="Helical" evidence="8">
    <location>
        <begin position="6"/>
        <end position="24"/>
    </location>
</feature>
<organism evidence="10">
    <name type="scientific">Phenylobacterium glaciei</name>
    <dbReference type="NCBI Taxonomy" id="2803784"/>
    <lineage>
        <taxon>Bacteria</taxon>
        <taxon>Pseudomonadati</taxon>
        <taxon>Pseudomonadota</taxon>
        <taxon>Alphaproteobacteria</taxon>
        <taxon>Caulobacterales</taxon>
        <taxon>Caulobacteraceae</taxon>
        <taxon>Phenylobacterium</taxon>
    </lineage>
</organism>
<evidence type="ECO:0000256" key="6">
    <source>
        <dbReference type="ARBA" id="ARBA00023136"/>
    </source>
</evidence>
<dbReference type="InterPro" id="IPR001905">
    <property type="entry name" value="Ammonium_transpt"/>
</dbReference>